<dbReference type="SUPFAM" id="SSF46548">
    <property type="entry name" value="alpha-helical ferredoxin"/>
    <property type="match status" value="1"/>
</dbReference>
<reference evidence="7 8" key="1">
    <citation type="submission" date="2018-12" db="EMBL/GenBank/DDBJ databases">
        <authorList>
            <person name="Yu L."/>
        </authorList>
    </citation>
    <scope>NUCLEOTIDE SEQUENCE [LARGE SCALE GENOMIC DNA]</scope>
    <source>
        <strain evidence="7 8">S5H2222</strain>
    </source>
</reference>
<evidence type="ECO:0000313" key="7">
    <source>
        <dbReference type="EMBL" id="RTQ93109.1"/>
    </source>
</evidence>
<dbReference type="Gene3D" id="3.50.50.60">
    <property type="entry name" value="FAD/NAD(P)-binding domain"/>
    <property type="match status" value="2"/>
</dbReference>
<gene>
    <name evidence="7" type="ORF">EKG35_09840</name>
</gene>
<dbReference type="GO" id="GO:0006537">
    <property type="term" value="P:glutamate biosynthetic process"/>
    <property type="evidence" value="ECO:0007669"/>
    <property type="project" value="UniProtKB-KW"/>
</dbReference>
<accession>A0A3S0JRW2</accession>
<dbReference type="PANTHER" id="PTHR43100:SF1">
    <property type="entry name" value="GLUTAMATE SYNTHASE [NADPH] SMALL CHAIN"/>
    <property type="match status" value="1"/>
</dbReference>
<feature type="domain" description="Dihydroprymidine dehydrogenase" evidence="6">
    <location>
        <begin position="23"/>
        <end position="140"/>
    </location>
</feature>
<evidence type="ECO:0000313" key="8">
    <source>
        <dbReference type="Proteomes" id="UP000276349"/>
    </source>
</evidence>
<keyword evidence="2" id="KW-0560">Oxidoreductase</keyword>
<evidence type="ECO:0000259" key="6">
    <source>
        <dbReference type="Pfam" id="PF14691"/>
    </source>
</evidence>
<dbReference type="PRINTS" id="PR00419">
    <property type="entry name" value="ADXRDTASE"/>
</dbReference>
<proteinExistence type="predicted"/>
<evidence type="ECO:0000256" key="2">
    <source>
        <dbReference type="ARBA" id="ARBA00023002"/>
    </source>
</evidence>
<dbReference type="RefSeq" id="WP_126294283.1">
    <property type="nucleotide sequence ID" value="NZ_RXNR01000023.1"/>
</dbReference>
<dbReference type="GO" id="GO:0016639">
    <property type="term" value="F:oxidoreductase activity, acting on the CH-NH2 group of donors, NAD or NADP as acceptor"/>
    <property type="evidence" value="ECO:0007669"/>
    <property type="project" value="InterPro"/>
</dbReference>
<dbReference type="Gene3D" id="1.10.1060.10">
    <property type="entry name" value="Alpha-helical ferredoxin"/>
    <property type="match status" value="1"/>
</dbReference>
<evidence type="ECO:0000256" key="4">
    <source>
        <dbReference type="ARBA" id="ARBA00029440"/>
    </source>
</evidence>
<evidence type="ECO:0000256" key="3">
    <source>
        <dbReference type="ARBA" id="ARBA00023164"/>
    </source>
</evidence>
<comment type="pathway">
    <text evidence="4">Amino-acid biosynthesis.</text>
</comment>
<sequence length="492" mass="54404">MGKPTGFMEFKREKTKEQPPLERISNWNEYAARLSDESLQTQGARCMDCGTPFCHMGIEIRGAAAGCPIQNVIPEWNDLVYKGQWKEALDRLHMTNNFPEFTGRVCPAPCESSCTLAITDPAVAIKSIERSIIDKGFENNWIVPRIPQNRTGKKIAVVGSGPAGLAAADQLNQLGHSVTVYERADRPGGLLMYGIPNMKLEKDVIERRVNLLRQEGVDFVLNTEIGKDITADDLKAQFDAVILCIGAQKQRVLHLEGSESKGVHLAMDYLTGVTQSLLDSNFKDGKAIDVKGKDVIVIGGGDTGADCVATAIRQNCRSVYQFGKHPQAEKTRTEDTPWPQEPNLYKLDYAYEEVAAVKGRDPREYCIQTKKIVSDENGNVKELHTIQMEKILGDDGFHYFKELPGTEKVWPAQYVFVAIGFEGVEKPLPEQFGVNLVSNRIQASIKDYETNVPGVFAAGDARRGQSLVVWAIKEGRAVAASVHEYLTTTVNA</sequence>
<keyword evidence="1" id="KW-0028">Amino-acid biosynthesis</keyword>
<protein>
    <submittedName>
        <fullName evidence="7">Glutamate synthase subunit beta</fullName>
    </submittedName>
</protein>
<dbReference type="SUPFAM" id="SSF51971">
    <property type="entry name" value="Nucleotide-binding domain"/>
    <property type="match status" value="1"/>
</dbReference>
<keyword evidence="3" id="KW-0314">Glutamate biosynthesis</keyword>
<dbReference type="InterPro" id="IPR023753">
    <property type="entry name" value="FAD/NAD-binding_dom"/>
</dbReference>
<keyword evidence="8" id="KW-1185">Reference proteome</keyword>
<dbReference type="EMBL" id="RXNR01000023">
    <property type="protein sequence ID" value="RTQ93109.1"/>
    <property type="molecule type" value="Genomic_DNA"/>
</dbReference>
<dbReference type="InterPro" id="IPR036188">
    <property type="entry name" value="FAD/NAD-bd_sf"/>
</dbReference>
<evidence type="ECO:0000256" key="1">
    <source>
        <dbReference type="ARBA" id="ARBA00022605"/>
    </source>
</evidence>
<organism evidence="7 8">
    <name type="scientific">Lysinibacillus telephonicus</name>
    <dbReference type="NCBI Taxonomy" id="1714840"/>
    <lineage>
        <taxon>Bacteria</taxon>
        <taxon>Bacillati</taxon>
        <taxon>Bacillota</taxon>
        <taxon>Bacilli</taxon>
        <taxon>Bacillales</taxon>
        <taxon>Bacillaceae</taxon>
        <taxon>Lysinibacillus</taxon>
    </lineage>
</organism>
<dbReference type="Pfam" id="PF14691">
    <property type="entry name" value="Fer4_20"/>
    <property type="match status" value="1"/>
</dbReference>
<dbReference type="Proteomes" id="UP000276349">
    <property type="component" value="Unassembled WGS sequence"/>
</dbReference>
<dbReference type="GO" id="GO:0051536">
    <property type="term" value="F:iron-sulfur cluster binding"/>
    <property type="evidence" value="ECO:0007669"/>
    <property type="project" value="InterPro"/>
</dbReference>
<dbReference type="AlphaFoldDB" id="A0A3S0JRW2"/>
<dbReference type="InterPro" id="IPR006005">
    <property type="entry name" value="Glut_synth_ssu1"/>
</dbReference>
<dbReference type="InterPro" id="IPR009051">
    <property type="entry name" value="Helical_ferredxn"/>
</dbReference>
<dbReference type="InterPro" id="IPR028261">
    <property type="entry name" value="DPD_II"/>
</dbReference>
<dbReference type="InterPro" id="IPR051394">
    <property type="entry name" value="Glutamate_Synthase"/>
</dbReference>
<dbReference type="PANTHER" id="PTHR43100">
    <property type="entry name" value="GLUTAMATE SYNTHASE [NADPH] SMALL CHAIN"/>
    <property type="match status" value="1"/>
</dbReference>
<dbReference type="NCBIfam" id="TIGR01317">
    <property type="entry name" value="GOGAT_sm_gam"/>
    <property type="match status" value="1"/>
</dbReference>
<comment type="caution">
    <text evidence="7">The sequence shown here is derived from an EMBL/GenBank/DDBJ whole genome shotgun (WGS) entry which is preliminary data.</text>
</comment>
<dbReference type="OrthoDB" id="9803192at2"/>
<name>A0A3S0JRW2_9BACI</name>
<feature type="domain" description="FAD/NAD(P)-binding" evidence="5">
    <location>
        <begin position="154"/>
        <end position="475"/>
    </location>
</feature>
<dbReference type="Pfam" id="PF07992">
    <property type="entry name" value="Pyr_redox_2"/>
    <property type="match status" value="1"/>
</dbReference>
<evidence type="ECO:0000259" key="5">
    <source>
        <dbReference type="Pfam" id="PF07992"/>
    </source>
</evidence>